<gene>
    <name evidence="2" type="ordered locus">BT_2406</name>
</gene>
<dbReference type="Proteomes" id="UP000001592">
    <property type="component" value="Chromosome"/>
</dbReference>
<dbReference type="HOGENOM" id="CLU_583509_0_0_5"/>
<keyword evidence="3" id="KW-1185">Reference proteome</keyword>
<dbReference type="KEGG" id="btr:BT_2406"/>
<accession>A9IYP8</accession>
<dbReference type="eggNOG" id="ENOG50313T9">
    <property type="taxonomic scope" value="Bacteria"/>
</dbReference>
<dbReference type="RefSeq" id="WP_012232457.1">
    <property type="nucleotide sequence ID" value="NC_010161.1"/>
</dbReference>
<feature type="transmembrane region" description="Helical" evidence="1">
    <location>
        <begin position="6"/>
        <end position="25"/>
    </location>
</feature>
<dbReference type="AlphaFoldDB" id="A9IYP8"/>
<protein>
    <submittedName>
        <fullName evidence="2">Uncharacterized protein</fullName>
    </submittedName>
</protein>
<organism evidence="2 3">
    <name type="scientific">Bartonella tribocorum (strain DSM 28219 / CCUG 45778 / CIP 105476 / IBS 506)</name>
    <dbReference type="NCBI Taxonomy" id="382640"/>
    <lineage>
        <taxon>Bacteria</taxon>
        <taxon>Pseudomonadati</taxon>
        <taxon>Pseudomonadota</taxon>
        <taxon>Alphaproteobacteria</taxon>
        <taxon>Hyphomicrobiales</taxon>
        <taxon>Bartonellaceae</taxon>
        <taxon>Bartonella</taxon>
    </lineage>
</organism>
<dbReference type="EMBL" id="AM260525">
    <property type="protein sequence ID" value="CAK02402.1"/>
    <property type="molecule type" value="Genomic_DNA"/>
</dbReference>
<evidence type="ECO:0000313" key="3">
    <source>
        <dbReference type="Proteomes" id="UP000001592"/>
    </source>
</evidence>
<reference evidence="2 3" key="1">
    <citation type="journal article" date="2007" name="Nat. Genet.">
        <title>Genomic analysis of Bartonella identifies type IV secretion systems as host adaptability factors.</title>
        <authorList>
            <person name="Saenz H.L."/>
            <person name="Engel P."/>
            <person name="Stoeckli M.C."/>
            <person name="Lanz C."/>
            <person name="Raddatz G."/>
            <person name="Vayssier-Taussat M."/>
            <person name="Birtles R."/>
            <person name="Schuster S.C."/>
            <person name="Dehio C."/>
        </authorList>
    </citation>
    <scope>NUCLEOTIDE SEQUENCE [LARGE SCALE GENOMIC DNA]</scope>
    <source>
        <strain evidence="3">DSM 28219 / CCUG 45778 / CIP 105476 / IBS 506</strain>
    </source>
</reference>
<sequence>MGDYDTFIVIVGIIIAGIIIYNLWLANHQKKQLSEQLEQCEQFLQLKDRECAIYRNIIAQWEQRLFQKTRKIPQEWIKQWDEEVRYWERSILEIKSPGDFSESKGQWPLMIKDICMQGYGEAWFLYGEALTKELTAEHTERINELMMCPIFKKIYRKVVRLMRQNGIKLREFVDPFTRKKRYKPTTLLLHWCLYVVDDMLKAEYEQQQKDKASGCYEELASMEIYYKDLPKYTEYETLEEILPCWYYNMPGDSELLCIYKRELLSLLYDISSDYKKARETFIYYKQLIDTVKEGYMAFDENCRYSTVRYEIDTCKERDKEKKKGLRIAKETPTFEKAYKLGAREWMKVSNKKCDNQWIFWKMLVEIGNSQEKLKIIFGDEKVKKLEEVIKEDQQQVASKMQAAVFENKDFCYYKSRGHYIDYLK</sequence>
<evidence type="ECO:0000313" key="2">
    <source>
        <dbReference type="EMBL" id="CAK02402.1"/>
    </source>
</evidence>
<name>A9IYP8_BART1</name>
<proteinExistence type="predicted"/>
<keyword evidence="1" id="KW-0812">Transmembrane</keyword>
<keyword evidence="1" id="KW-0472">Membrane</keyword>
<evidence type="ECO:0000256" key="1">
    <source>
        <dbReference type="SAM" id="Phobius"/>
    </source>
</evidence>
<keyword evidence="1" id="KW-1133">Transmembrane helix</keyword>